<protein>
    <recommendedName>
        <fullName evidence="5">Chemotaxis protein methyltransferase</fullName>
        <ecNumber evidence="5">2.1.1.80</ecNumber>
    </recommendedName>
</protein>
<evidence type="ECO:0000256" key="4">
    <source>
        <dbReference type="ARBA" id="ARBA00022691"/>
    </source>
</evidence>
<evidence type="ECO:0000313" key="9">
    <source>
        <dbReference type="Proteomes" id="UP000036902"/>
    </source>
</evidence>
<dbReference type="InterPro" id="IPR036804">
    <property type="entry name" value="CheR_N_sf"/>
</dbReference>
<sequence length="290" mass="33331">MEKRLGDFQLQTSQIRQTREFPFSDREFQQARRLIYQLAGISMSDLKQDLVYGRLVRRLRATGHTSFQAYLDFVERDRGAEREAFINALTTNLTSFFREPHHFPILADHARKRPAHEPFRVWCAASSTGEEPYSIAITLAEALPTTRRVEILASDIDTQVLATAQQGEYPLVRLNAMSAERRSRFFITGAGVPAGMARVKPELIERIRFSKINLLDPTWSVRGPLDVIFCRNVMIYFDKPTQRKLLERFKPMLRPDGLLICGHSESFQHHADLFRNLGHTVYTPAGPVRT</sequence>
<dbReference type="STRING" id="1134435.AC731_013870"/>
<feature type="binding site" evidence="6">
    <location>
        <begin position="231"/>
        <end position="232"/>
    </location>
    <ligand>
        <name>S-adenosyl-L-methionine</name>
        <dbReference type="ChEBI" id="CHEBI:59789"/>
    </ligand>
</feature>
<feature type="binding site" evidence="6">
    <location>
        <begin position="213"/>
        <end position="214"/>
    </location>
    <ligand>
        <name>S-adenosyl-L-methionine</name>
        <dbReference type="ChEBI" id="CHEBI:59789"/>
    </ligand>
</feature>
<dbReference type="InterPro" id="IPR000780">
    <property type="entry name" value="CheR_MeTrfase"/>
</dbReference>
<keyword evidence="9" id="KW-1185">Reference proteome</keyword>
<dbReference type="InterPro" id="IPR026024">
    <property type="entry name" value="Chemotaxis_MeTrfase_CheR"/>
</dbReference>
<dbReference type="PIRSF" id="PIRSF000410">
    <property type="entry name" value="CheR"/>
    <property type="match status" value="1"/>
</dbReference>
<dbReference type="PROSITE" id="PS50123">
    <property type="entry name" value="CHER"/>
    <property type="match status" value="1"/>
</dbReference>
<dbReference type="RefSeq" id="WP_004261257.1">
    <property type="nucleotide sequence ID" value="NZ_CP014646.1"/>
</dbReference>
<proteinExistence type="predicted"/>
<dbReference type="Gene3D" id="1.10.155.10">
    <property type="entry name" value="Chemotaxis receptor methyltransferase CheR, N-terminal domain"/>
    <property type="match status" value="1"/>
</dbReference>
<dbReference type="KEGG" id="thu:AC731_013870"/>
<dbReference type="SMART" id="SM00138">
    <property type="entry name" value="MeTrc"/>
    <property type="match status" value="1"/>
</dbReference>
<dbReference type="PANTHER" id="PTHR24422">
    <property type="entry name" value="CHEMOTAXIS PROTEIN METHYLTRANSFERASE"/>
    <property type="match status" value="1"/>
</dbReference>
<evidence type="ECO:0000256" key="5">
    <source>
        <dbReference type="PIRNR" id="PIRNR000410"/>
    </source>
</evidence>
<dbReference type="PANTHER" id="PTHR24422:SF19">
    <property type="entry name" value="CHEMOTAXIS PROTEIN METHYLTRANSFERASE"/>
    <property type="match status" value="1"/>
</dbReference>
<feature type="binding site" evidence="6">
    <location>
        <position position="98"/>
    </location>
    <ligand>
        <name>S-adenosyl-L-methionine</name>
        <dbReference type="ChEBI" id="CHEBI:59789"/>
    </ligand>
</feature>
<evidence type="ECO:0000256" key="1">
    <source>
        <dbReference type="ARBA" id="ARBA00001541"/>
    </source>
</evidence>
<accession>A0A127K7Q1</accession>
<feature type="domain" description="CheR-type methyltransferase" evidence="7">
    <location>
        <begin position="16"/>
        <end position="287"/>
    </location>
</feature>
<dbReference type="EC" id="2.1.1.80" evidence="5"/>
<gene>
    <name evidence="8" type="ORF">AC731_013870</name>
</gene>
<dbReference type="InterPro" id="IPR050903">
    <property type="entry name" value="Bact_Chemotaxis_MeTrfase"/>
</dbReference>
<evidence type="ECO:0000256" key="3">
    <source>
        <dbReference type="ARBA" id="ARBA00022679"/>
    </source>
</evidence>
<dbReference type="Pfam" id="PF03705">
    <property type="entry name" value="CheR_N"/>
    <property type="match status" value="1"/>
</dbReference>
<dbReference type="Proteomes" id="UP000036902">
    <property type="component" value="Chromosome"/>
</dbReference>
<dbReference type="CDD" id="cd02440">
    <property type="entry name" value="AdoMet_MTases"/>
    <property type="match status" value="1"/>
</dbReference>
<dbReference type="AlphaFoldDB" id="A0A127K7Q1"/>
<dbReference type="SUPFAM" id="SSF53335">
    <property type="entry name" value="S-adenosyl-L-methionine-dependent methyltransferases"/>
    <property type="match status" value="1"/>
</dbReference>
<evidence type="ECO:0000313" key="8">
    <source>
        <dbReference type="EMBL" id="AMO37921.1"/>
    </source>
</evidence>
<dbReference type="Gene3D" id="3.40.50.150">
    <property type="entry name" value="Vaccinia Virus protein VP39"/>
    <property type="match status" value="1"/>
</dbReference>
<dbReference type="GO" id="GO:0032259">
    <property type="term" value="P:methylation"/>
    <property type="evidence" value="ECO:0007669"/>
    <property type="project" value="UniProtKB-KW"/>
</dbReference>
<comment type="catalytic activity">
    <reaction evidence="1 5">
        <text>L-glutamyl-[protein] + S-adenosyl-L-methionine = [protein]-L-glutamate 5-O-methyl ester + S-adenosyl-L-homocysteine</text>
        <dbReference type="Rhea" id="RHEA:24452"/>
        <dbReference type="Rhea" id="RHEA-COMP:10208"/>
        <dbReference type="Rhea" id="RHEA-COMP:10311"/>
        <dbReference type="ChEBI" id="CHEBI:29973"/>
        <dbReference type="ChEBI" id="CHEBI:57856"/>
        <dbReference type="ChEBI" id="CHEBI:59789"/>
        <dbReference type="ChEBI" id="CHEBI:82795"/>
        <dbReference type="EC" id="2.1.1.80"/>
    </reaction>
</comment>
<keyword evidence="2 5" id="KW-0489">Methyltransferase</keyword>
<name>A0A127K7Q1_9RHOO</name>
<comment type="function">
    <text evidence="5">Methylation of the membrane-bound methyl-accepting chemotaxis proteins (MCP) to form gamma-glutamyl methyl ester residues in MCP.</text>
</comment>
<dbReference type="SUPFAM" id="SSF47757">
    <property type="entry name" value="Chemotaxis receptor methyltransferase CheR, N-terminal domain"/>
    <property type="match status" value="1"/>
</dbReference>
<feature type="binding site" evidence="6">
    <location>
        <position position="92"/>
    </location>
    <ligand>
        <name>S-adenosyl-L-methionine</name>
        <dbReference type="ChEBI" id="CHEBI:59789"/>
    </ligand>
</feature>
<dbReference type="EMBL" id="CP014646">
    <property type="protein sequence ID" value="AMO37921.1"/>
    <property type="molecule type" value="Genomic_DNA"/>
</dbReference>
<organism evidence="8 9">
    <name type="scientific">Thauera humireducens</name>
    <dbReference type="NCBI Taxonomy" id="1134435"/>
    <lineage>
        <taxon>Bacteria</taxon>
        <taxon>Pseudomonadati</taxon>
        <taxon>Pseudomonadota</taxon>
        <taxon>Betaproteobacteria</taxon>
        <taxon>Rhodocyclales</taxon>
        <taxon>Zoogloeaceae</taxon>
        <taxon>Thauera</taxon>
    </lineage>
</organism>
<dbReference type="Pfam" id="PF01739">
    <property type="entry name" value="CheR"/>
    <property type="match status" value="1"/>
</dbReference>
<feature type="binding site" evidence="6">
    <location>
        <position position="131"/>
    </location>
    <ligand>
        <name>S-adenosyl-L-methionine</name>
        <dbReference type="ChEBI" id="CHEBI:59789"/>
    </ligand>
</feature>
<keyword evidence="3 5" id="KW-0808">Transferase</keyword>
<reference evidence="9" key="1">
    <citation type="submission" date="2016-03" db="EMBL/GenBank/DDBJ databases">
        <authorList>
            <person name="Ma C."/>
            <person name="Zhou S."/>
            <person name="Yang G."/>
        </authorList>
    </citation>
    <scope>NUCLEOTIDE SEQUENCE [LARGE SCALE GENOMIC DNA]</scope>
    <source>
        <strain evidence="9">SgZ-1</strain>
    </source>
</reference>
<dbReference type="PRINTS" id="PR00996">
    <property type="entry name" value="CHERMTFRASE"/>
</dbReference>
<dbReference type="InterPro" id="IPR029063">
    <property type="entry name" value="SAM-dependent_MTases_sf"/>
</dbReference>
<dbReference type="GO" id="GO:0008983">
    <property type="term" value="F:protein-glutamate O-methyltransferase activity"/>
    <property type="evidence" value="ECO:0007669"/>
    <property type="project" value="UniProtKB-EC"/>
</dbReference>
<dbReference type="InterPro" id="IPR022642">
    <property type="entry name" value="CheR_C"/>
</dbReference>
<evidence type="ECO:0000256" key="6">
    <source>
        <dbReference type="PIRSR" id="PIRSR000410-1"/>
    </source>
</evidence>
<evidence type="ECO:0000256" key="2">
    <source>
        <dbReference type="ARBA" id="ARBA00022603"/>
    </source>
</evidence>
<evidence type="ECO:0000259" key="7">
    <source>
        <dbReference type="PROSITE" id="PS50123"/>
    </source>
</evidence>
<feature type="binding site" evidence="6">
    <location>
        <position position="94"/>
    </location>
    <ligand>
        <name>S-adenosyl-L-methionine</name>
        <dbReference type="ChEBI" id="CHEBI:59789"/>
    </ligand>
</feature>
<feature type="binding site" evidence="6">
    <location>
        <position position="155"/>
    </location>
    <ligand>
        <name>S-adenosyl-L-methionine</name>
        <dbReference type="ChEBI" id="CHEBI:59789"/>
    </ligand>
</feature>
<keyword evidence="4 5" id="KW-0949">S-adenosyl-L-methionine</keyword>
<dbReference type="InterPro" id="IPR022641">
    <property type="entry name" value="CheR_N"/>
</dbReference>